<accession>A0A9W4UTP5</accession>
<name>A0A9W4UTP5_9PLEO</name>
<dbReference type="EMBL" id="CAOQHR010000012">
    <property type="protein sequence ID" value="CAI6341649.1"/>
    <property type="molecule type" value="Genomic_DNA"/>
</dbReference>
<reference evidence="1" key="1">
    <citation type="submission" date="2023-01" db="EMBL/GenBank/DDBJ databases">
        <authorList>
            <person name="Van Ghelder C."/>
            <person name="Rancurel C."/>
        </authorList>
    </citation>
    <scope>NUCLEOTIDE SEQUENCE</scope>
    <source>
        <strain evidence="1">CNCM I-4278</strain>
    </source>
</reference>
<gene>
    <name evidence="1" type="ORF">PDIGIT_LOCUS14849</name>
</gene>
<sequence>MLIATRPRIITHRLFARSRWFFNTNPHKPIRPRATCCAAHRGIQTHDRASWKSSVATRCLSTPLSHSPPPSWTSCACVCCRMSTMTTTYHLDMHARVHAATRKHFCHRSLVQTDGLAWMDT</sequence>
<organism evidence="1 2">
    <name type="scientific">Periconia digitata</name>
    <dbReference type="NCBI Taxonomy" id="1303443"/>
    <lineage>
        <taxon>Eukaryota</taxon>
        <taxon>Fungi</taxon>
        <taxon>Dikarya</taxon>
        <taxon>Ascomycota</taxon>
        <taxon>Pezizomycotina</taxon>
        <taxon>Dothideomycetes</taxon>
        <taxon>Pleosporomycetidae</taxon>
        <taxon>Pleosporales</taxon>
        <taxon>Massarineae</taxon>
        <taxon>Periconiaceae</taxon>
        <taxon>Periconia</taxon>
    </lineage>
</organism>
<protein>
    <submittedName>
        <fullName evidence="1">Uncharacterized protein</fullName>
    </submittedName>
</protein>
<dbReference type="AlphaFoldDB" id="A0A9W4UTP5"/>
<proteinExistence type="predicted"/>
<keyword evidence="2" id="KW-1185">Reference proteome</keyword>
<dbReference type="Proteomes" id="UP001152607">
    <property type="component" value="Unassembled WGS sequence"/>
</dbReference>
<evidence type="ECO:0000313" key="1">
    <source>
        <dbReference type="EMBL" id="CAI6341649.1"/>
    </source>
</evidence>
<evidence type="ECO:0000313" key="2">
    <source>
        <dbReference type="Proteomes" id="UP001152607"/>
    </source>
</evidence>
<comment type="caution">
    <text evidence="1">The sequence shown here is derived from an EMBL/GenBank/DDBJ whole genome shotgun (WGS) entry which is preliminary data.</text>
</comment>